<dbReference type="Proteomes" id="UP000014480">
    <property type="component" value="Unassembled WGS sequence"/>
</dbReference>
<comment type="caution">
    <text evidence="2">The sequence shown here is derived from an EMBL/GenBank/DDBJ whole genome shotgun (WGS) entry which is preliminary data.</text>
</comment>
<reference evidence="3" key="1">
    <citation type="journal article" date="2013" name="New Phytol.">
        <title>Comparative genomic and transcriptomic analyses reveal the hemibiotrophic stage shift of Colletotrichum fungi.</title>
        <authorList>
            <person name="Gan P."/>
            <person name="Ikeda K."/>
            <person name="Irieda H."/>
            <person name="Narusaka M."/>
            <person name="O'Connell R.J."/>
            <person name="Narusaka Y."/>
            <person name="Takano Y."/>
            <person name="Kubo Y."/>
            <person name="Shirasu K."/>
        </authorList>
    </citation>
    <scope>NUCLEOTIDE SEQUENCE [LARGE SCALE GENOMIC DNA]</scope>
    <source>
        <strain evidence="3">104-T / ATCC 96160 / CBS 514.97 / LARS 414 / MAFF 240422</strain>
    </source>
</reference>
<keyword evidence="1" id="KW-0175">Coiled coil</keyword>
<protein>
    <submittedName>
        <fullName evidence="2">Uncharacterized protein</fullName>
    </submittedName>
</protein>
<organism evidence="2 3">
    <name type="scientific">Colletotrichum orbiculare (strain 104-T / ATCC 96160 / CBS 514.97 / LARS 414 / MAFF 240422)</name>
    <name type="common">Cucumber anthracnose fungus</name>
    <name type="synonym">Colletotrichum lagenarium</name>
    <dbReference type="NCBI Taxonomy" id="1213857"/>
    <lineage>
        <taxon>Eukaryota</taxon>
        <taxon>Fungi</taxon>
        <taxon>Dikarya</taxon>
        <taxon>Ascomycota</taxon>
        <taxon>Pezizomycotina</taxon>
        <taxon>Sordariomycetes</taxon>
        <taxon>Hypocreomycetidae</taxon>
        <taxon>Glomerellales</taxon>
        <taxon>Glomerellaceae</taxon>
        <taxon>Colletotrichum</taxon>
        <taxon>Colletotrichum orbiculare species complex</taxon>
    </lineage>
</organism>
<dbReference type="EMBL" id="AMCV02000031">
    <property type="protein sequence ID" value="TDZ17300.1"/>
    <property type="molecule type" value="Genomic_DNA"/>
</dbReference>
<evidence type="ECO:0000256" key="1">
    <source>
        <dbReference type="SAM" id="Coils"/>
    </source>
</evidence>
<name>A0A484FG14_COLOR</name>
<accession>A0A484FG14</accession>
<sequence length="183" mass="20996">MATVSLFLRLELFIDNDDPIFDVQLVLSYPELTPWYGSDLFTAIINEDELLLCEVLGTGSELWEEDAALIELLESLVAEFEVKLDEMACQLSHFMKTYWAARMEQVEEELEEQRMTKENRDGIEELGITLRVDEDSASEDSVSEDSASEDSVHEHFESVYCSLNQPEFWLKEIAKIKEKASGK</sequence>
<feature type="coiled-coil region" evidence="1">
    <location>
        <begin position="70"/>
        <end position="120"/>
    </location>
</feature>
<keyword evidence="3" id="KW-1185">Reference proteome</keyword>
<dbReference type="AlphaFoldDB" id="A0A484FG14"/>
<reference evidence="3" key="2">
    <citation type="journal article" date="2019" name="Mol. Plant Microbe Interact.">
        <title>Genome sequence resources for four phytopathogenic fungi from the Colletotrichum orbiculare species complex.</title>
        <authorList>
            <person name="Gan P."/>
            <person name="Tsushima A."/>
            <person name="Narusaka M."/>
            <person name="Narusaka Y."/>
            <person name="Takano Y."/>
            <person name="Kubo Y."/>
            <person name="Shirasu K."/>
        </authorList>
    </citation>
    <scope>GENOME REANNOTATION</scope>
    <source>
        <strain evidence="3">104-T / ATCC 96160 / CBS 514.97 / LARS 414 / MAFF 240422</strain>
    </source>
</reference>
<dbReference type="OrthoDB" id="1577640at2759"/>
<gene>
    <name evidence="2" type="ORF">Cob_v009924</name>
</gene>
<evidence type="ECO:0000313" key="3">
    <source>
        <dbReference type="Proteomes" id="UP000014480"/>
    </source>
</evidence>
<proteinExistence type="predicted"/>
<evidence type="ECO:0000313" key="2">
    <source>
        <dbReference type="EMBL" id="TDZ17300.1"/>
    </source>
</evidence>